<comment type="caution">
    <text evidence="2">The sequence shown here is derived from an EMBL/GenBank/DDBJ whole genome shotgun (WGS) entry which is preliminary data.</text>
</comment>
<dbReference type="PATRIC" id="fig|1008153.3.peg.1026"/>
<evidence type="ECO:0000313" key="2">
    <source>
        <dbReference type="EMBL" id="KYH27128.1"/>
    </source>
</evidence>
<evidence type="ECO:0000256" key="1">
    <source>
        <dbReference type="SAM" id="Phobius"/>
    </source>
</evidence>
<keyword evidence="3" id="KW-1185">Reference proteome</keyword>
<dbReference type="Proteomes" id="UP000075321">
    <property type="component" value="Unassembled WGS sequence"/>
</dbReference>
<keyword evidence="1" id="KW-0812">Transmembrane</keyword>
<sequence length="134" mass="13339">MSHSRAPSRPSLGTATTLAPLAGFALALAALVHRTPLRGPLYQPTLLPGRIPLETAGADPLVVLASVGFGESWLYLTGLPAALLGAGVLAAFVGSRFGAILGAVLASGAAGTVVRVSGCHCGAGSTGQLWELLV</sequence>
<protein>
    <submittedName>
        <fullName evidence="2">Uncharacterized protein</fullName>
    </submittedName>
</protein>
<proteinExistence type="predicted"/>
<name>A0A151AHK1_9EURY</name>
<organism evidence="2 3">
    <name type="scientific">Halalkalicoccus paucihalophilus</name>
    <dbReference type="NCBI Taxonomy" id="1008153"/>
    <lineage>
        <taxon>Archaea</taxon>
        <taxon>Methanobacteriati</taxon>
        <taxon>Methanobacteriota</taxon>
        <taxon>Stenosarchaea group</taxon>
        <taxon>Halobacteria</taxon>
        <taxon>Halobacteriales</taxon>
        <taxon>Halococcaceae</taxon>
        <taxon>Halalkalicoccus</taxon>
    </lineage>
</organism>
<gene>
    <name evidence="2" type="ORF">HAPAU_10180</name>
</gene>
<dbReference type="RefSeq" id="WP_066380252.1">
    <property type="nucleotide sequence ID" value="NZ_LTAZ01000003.1"/>
</dbReference>
<keyword evidence="1" id="KW-1133">Transmembrane helix</keyword>
<keyword evidence="1" id="KW-0472">Membrane</keyword>
<feature type="transmembrane region" description="Helical" evidence="1">
    <location>
        <begin position="73"/>
        <end position="93"/>
    </location>
</feature>
<accession>A0A151AHK1</accession>
<dbReference type="OrthoDB" id="269648at2157"/>
<evidence type="ECO:0000313" key="3">
    <source>
        <dbReference type="Proteomes" id="UP000075321"/>
    </source>
</evidence>
<dbReference type="AlphaFoldDB" id="A0A151AHK1"/>
<reference evidence="2 3" key="1">
    <citation type="submission" date="2016-02" db="EMBL/GenBank/DDBJ databases">
        <title>Genome sequence of Halalkalicoccus paucihalophilus DSM 24557.</title>
        <authorList>
            <person name="Poehlein A."/>
            <person name="Daniel R."/>
        </authorList>
    </citation>
    <scope>NUCLEOTIDE SEQUENCE [LARGE SCALE GENOMIC DNA]</scope>
    <source>
        <strain evidence="2 3">DSM 24557</strain>
    </source>
</reference>
<dbReference type="EMBL" id="LTAZ01000003">
    <property type="protein sequence ID" value="KYH27128.1"/>
    <property type="molecule type" value="Genomic_DNA"/>
</dbReference>